<dbReference type="AlphaFoldDB" id="A0AAD3SSM0"/>
<organism evidence="3 4">
    <name type="scientific">Nepenthes gracilis</name>
    <name type="common">Slender pitcher plant</name>
    <dbReference type="NCBI Taxonomy" id="150966"/>
    <lineage>
        <taxon>Eukaryota</taxon>
        <taxon>Viridiplantae</taxon>
        <taxon>Streptophyta</taxon>
        <taxon>Embryophyta</taxon>
        <taxon>Tracheophyta</taxon>
        <taxon>Spermatophyta</taxon>
        <taxon>Magnoliopsida</taxon>
        <taxon>eudicotyledons</taxon>
        <taxon>Gunneridae</taxon>
        <taxon>Pentapetalae</taxon>
        <taxon>Caryophyllales</taxon>
        <taxon>Nepenthaceae</taxon>
        <taxon>Nepenthes</taxon>
    </lineage>
</organism>
<sequence>MYKQSPSRNHRSKGIKLKHILQICLLLAVCFWLIYQIKRSHEKKDFAERDAKIAEEAGADGGVINFGRKDLSRLDVATTDEQHTEDEEENEGEEEENKHEEDEQEREESKIEEREEEEEDVSRSDGGNGDDEMDENDQEKEAEAEHEDEFIDDEKERQEDVDERTDENEDSGKEGESQNTRHDQVHDGDGMNTHEAREEQYKADDASSEVAHDMQTTTLDIENTTSEHTDRKFEVNSSGHENKPQTSDGAHVGEHGSTSTPTAMEETKYGTANSTNLGESNLPSEVKNKSTALNAEDASPALSNRTQMKLNLTQSQNATVDGSSSEEGRNLQTNGTLLNDNSQLDSDKIQLETDSNNKTYNLNAGIGESLGSFSKTTAELKDNSSGKSMGDLTGNSNVNFNAANQSSGFRSANANGDVVLHDPIDASDSGIVQEEKESRIDLSTLPEIREEVHSTDDDTAE</sequence>
<feature type="compositionally biased region" description="Polar residues" evidence="1">
    <location>
        <begin position="214"/>
        <end position="224"/>
    </location>
</feature>
<comment type="caution">
    <text evidence="3">The sequence shown here is derived from an EMBL/GenBank/DDBJ whole genome shotgun (WGS) entry which is preliminary data.</text>
</comment>
<feature type="compositionally biased region" description="Basic and acidic residues" evidence="1">
    <location>
        <begin position="96"/>
        <end position="113"/>
    </location>
</feature>
<feature type="region of interest" description="Disordered" evidence="1">
    <location>
        <begin position="58"/>
        <end position="345"/>
    </location>
</feature>
<feature type="compositionally biased region" description="Acidic residues" evidence="1">
    <location>
        <begin position="128"/>
        <end position="169"/>
    </location>
</feature>
<feature type="compositionally biased region" description="Polar residues" evidence="1">
    <location>
        <begin position="235"/>
        <end position="248"/>
    </location>
</feature>
<feature type="compositionally biased region" description="Basic and acidic residues" evidence="1">
    <location>
        <begin position="447"/>
        <end position="461"/>
    </location>
</feature>
<name>A0AAD3SSM0_NEPGR</name>
<keyword evidence="4" id="KW-1185">Reference proteome</keyword>
<evidence type="ECO:0000256" key="1">
    <source>
        <dbReference type="SAM" id="MobiDB-lite"/>
    </source>
</evidence>
<keyword evidence="2" id="KW-0812">Transmembrane</keyword>
<gene>
    <name evidence="3" type="ORF">Nepgr_018258</name>
</gene>
<dbReference type="Proteomes" id="UP001279734">
    <property type="component" value="Unassembled WGS sequence"/>
</dbReference>
<dbReference type="EMBL" id="BSYO01000016">
    <property type="protein sequence ID" value="GMH16417.1"/>
    <property type="molecule type" value="Genomic_DNA"/>
</dbReference>
<feature type="compositionally biased region" description="Polar residues" evidence="1">
    <location>
        <begin position="270"/>
        <end position="293"/>
    </location>
</feature>
<reference evidence="3" key="1">
    <citation type="submission" date="2023-05" db="EMBL/GenBank/DDBJ databases">
        <title>Nepenthes gracilis genome sequencing.</title>
        <authorList>
            <person name="Fukushima K."/>
        </authorList>
    </citation>
    <scope>NUCLEOTIDE SEQUENCE</scope>
    <source>
        <strain evidence="3">SING2019-196</strain>
    </source>
</reference>
<feature type="compositionally biased region" description="Basic and acidic residues" evidence="1">
    <location>
        <begin position="170"/>
        <end position="205"/>
    </location>
</feature>
<feature type="compositionally biased region" description="Basic and acidic residues" evidence="1">
    <location>
        <begin position="225"/>
        <end position="234"/>
    </location>
</feature>
<evidence type="ECO:0000256" key="2">
    <source>
        <dbReference type="SAM" id="Phobius"/>
    </source>
</evidence>
<protein>
    <submittedName>
        <fullName evidence="3">Uncharacterized protein</fullName>
    </submittedName>
</protein>
<keyword evidence="2" id="KW-0472">Membrane</keyword>
<feature type="region of interest" description="Disordered" evidence="1">
    <location>
        <begin position="378"/>
        <end position="461"/>
    </location>
</feature>
<feature type="transmembrane region" description="Helical" evidence="2">
    <location>
        <begin position="20"/>
        <end position="37"/>
    </location>
</feature>
<keyword evidence="2" id="KW-1133">Transmembrane helix</keyword>
<feature type="compositionally biased region" description="Polar residues" evidence="1">
    <location>
        <begin position="385"/>
        <end position="414"/>
    </location>
</feature>
<feature type="compositionally biased region" description="Polar residues" evidence="1">
    <location>
        <begin position="301"/>
        <end position="344"/>
    </location>
</feature>
<proteinExistence type="predicted"/>
<evidence type="ECO:0000313" key="3">
    <source>
        <dbReference type="EMBL" id="GMH16417.1"/>
    </source>
</evidence>
<feature type="compositionally biased region" description="Acidic residues" evidence="1">
    <location>
        <begin position="83"/>
        <end position="95"/>
    </location>
</feature>
<evidence type="ECO:0000313" key="4">
    <source>
        <dbReference type="Proteomes" id="UP001279734"/>
    </source>
</evidence>
<dbReference type="PANTHER" id="PTHR33700">
    <property type="entry name" value="MYB-LIKE PROTEIN X"/>
    <property type="match status" value="1"/>
</dbReference>
<accession>A0AAD3SSM0</accession>
<dbReference type="PANTHER" id="PTHR33700:SF4">
    <property type="entry name" value="MYB-LIKE PROTEIN X"/>
    <property type="match status" value="1"/>
</dbReference>